<comment type="caution">
    <text evidence="2">The sequence shown here is derived from an EMBL/GenBank/DDBJ whole genome shotgun (WGS) entry which is preliminary data.</text>
</comment>
<reference evidence="2 3" key="1">
    <citation type="submission" date="2017-11" db="EMBL/GenBank/DDBJ databases">
        <title>Comparative genomic analysis of Holospora spp., intranuclear symbionts of paramecia.</title>
        <authorList>
            <person name="Garushyants S.K."/>
            <person name="Beliavskaya A."/>
            <person name="Malko D.B."/>
            <person name="Logacheva M.D."/>
            <person name="Rautian M.S."/>
            <person name="Gelfand M.S."/>
        </authorList>
    </citation>
    <scope>NUCLEOTIDE SEQUENCE [LARGE SCALE GENOMIC DNA]</scope>
    <source>
        <strain evidence="3">02AZ16</strain>
    </source>
</reference>
<accession>A0A2S5R947</accession>
<gene>
    <name evidence="2" type="ORF">HCUR_00623</name>
</gene>
<proteinExistence type="predicted"/>
<evidence type="ECO:0000259" key="1">
    <source>
        <dbReference type="PROSITE" id="PS50994"/>
    </source>
</evidence>
<dbReference type="PANTHER" id="PTHR35004:SF7">
    <property type="entry name" value="INTEGRASE PROTEIN"/>
    <property type="match status" value="1"/>
</dbReference>
<dbReference type="Proteomes" id="UP000239425">
    <property type="component" value="Unassembled WGS sequence"/>
</dbReference>
<dbReference type="PROSITE" id="PS50994">
    <property type="entry name" value="INTEGRASE"/>
    <property type="match status" value="1"/>
</dbReference>
<dbReference type="PANTHER" id="PTHR35004">
    <property type="entry name" value="TRANSPOSASE RV3428C-RELATED"/>
    <property type="match status" value="1"/>
</dbReference>
<dbReference type="GO" id="GO:0003676">
    <property type="term" value="F:nucleic acid binding"/>
    <property type="evidence" value="ECO:0007669"/>
    <property type="project" value="InterPro"/>
</dbReference>
<evidence type="ECO:0000313" key="2">
    <source>
        <dbReference type="EMBL" id="PPE03846.1"/>
    </source>
</evidence>
<dbReference type="AlphaFoldDB" id="A0A2S5R947"/>
<protein>
    <submittedName>
        <fullName evidence="2">Integrase core domain protein</fullName>
    </submittedName>
</protein>
<dbReference type="InterPro" id="IPR036397">
    <property type="entry name" value="RNaseH_sf"/>
</dbReference>
<feature type="domain" description="Integrase catalytic" evidence="1">
    <location>
        <begin position="1"/>
        <end position="124"/>
    </location>
</feature>
<evidence type="ECO:0000313" key="3">
    <source>
        <dbReference type="Proteomes" id="UP000239425"/>
    </source>
</evidence>
<dbReference type="InterPro" id="IPR012337">
    <property type="entry name" value="RNaseH-like_sf"/>
</dbReference>
<sequence>MIAAEFLRNLIKALPYKIHKVRTDNGIQCTNHDHHKNAFTHIVERVCNEHQIEHRKTKIKHPWTNGQVERMNRTLKEATVNNFHYASHDELKQHLHAYLMAYTFAKRLKAIKGKTPWQFILNQWTIHPEYFTINPNHFLAGLNTSPFRILVFF</sequence>
<dbReference type="EMBL" id="PHHC01000080">
    <property type="protein sequence ID" value="PPE03846.1"/>
    <property type="molecule type" value="Genomic_DNA"/>
</dbReference>
<organism evidence="2 3">
    <name type="scientific">Holospora curviuscula</name>
    <dbReference type="NCBI Taxonomy" id="1082868"/>
    <lineage>
        <taxon>Bacteria</taxon>
        <taxon>Pseudomonadati</taxon>
        <taxon>Pseudomonadota</taxon>
        <taxon>Alphaproteobacteria</taxon>
        <taxon>Holosporales</taxon>
        <taxon>Holosporaceae</taxon>
        <taxon>Holospora</taxon>
    </lineage>
</organism>
<dbReference type="Gene3D" id="3.30.420.10">
    <property type="entry name" value="Ribonuclease H-like superfamily/Ribonuclease H"/>
    <property type="match status" value="1"/>
</dbReference>
<dbReference type="GO" id="GO:0015074">
    <property type="term" value="P:DNA integration"/>
    <property type="evidence" value="ECO:0007669"/>
    <property type="project" value="InterPro"/>
</dbReference>
<name>A0A2S5R947_9PROT</name>
<dbReference type="SUPFAM" id="SSF53098">
    <property type="entry name" value="Ribonuclease H-like"/>
    <property type="match status" value="1"/>
</dbReference>
<dbReference type="InterPro" id="IPR001584">
    <property type="entry name" value="Integrase_cat-core"/>
</dbReference>
<keyword evidence="3" id="KW-1185">Reference proteome</keyword>
<dbReference type="Pfam" id="PF13683">
    <property type="entry name" value="rve_3"/>
    <property type="match status" value="1"/>
</dbReference>